<comment type="caution">
    <text evidence="1">The sequence shown here is derived from an EMBL/GenBank/DDBJ whole genome shotgun (WGS) entry which is preliminary data.</text>
</comment>
<proteinExistence type="predicted"/>
<reference evidence="1 2" key="1">
    <citation type="submission" date="2019-09" db="EMBL/GenBank/DDBJ databases">
        <title>Genome sequence and assembly of Adhaeribacter sp.</title>
        <authorList>
            <person name="Chhetri G."/>
        </authorList>
    </citation>
    <scope>NUCLEOTIDE SEQUENCE [LARGE SCALE GENOMIC DNA]</scope>
    <source>
        <strain evidence="1 2">DK36</strain>
    </source>
</reference>
<evidence type="ECO:0000313" key="1">
    <source>
        <dbReference type="EMBL" id="KAA5538962.1"/>
    </source>
</evidence>
<dbReference type="EMBL" id="VWSF01000037">
    <property type="protein sequence ID" value="KAA5538962.1"/>
    <property type="molecule type" value="Genomic_DNA"/>
</dbReference>
<accession>A0A5M6CY88</accession>
<name>A0A5M6CY88_9BACT</name>
<sequence>MTTNLIKSPLQLKYELENVKQELTSLLNNSKKKKQESLSKMLNFRAEIKEIDAVMAAREESYTSYCALAQPLLNLVIPAPILFPVGLAAFITNIHQQIEDLTAAAETEACRITRLRAAHQTQLAFIQRKSKEIYLALNEEKKSVEAYASLLKAKMQELEGQFIYQTNQGSLGIGL</sequence>
<organism evidence="1 2">
    <name type="scientific">Adhaeribacter rhizoryzae</name>
    <dbReference type="NCBI Taxonomy" id="2607907"/>
    <lineage>
        <taxon>Bacteria</taxon>
        <taxon>Pseudomonadati</taxon>
        <taxon>Bacteroidota</taxon>
        <taxon>Cytophagia</taxon>
        <taxon>Cytophagales</taxon>
        <taxon>Hymenobacteraceae</taxon>
        <taxon>Adhaeribacter</taxon>
    </lineage>
</organism>
<evidence type="ECO:0000313" key="2">
    <source>
        <dbReference type="Proteomes" id="UP000323426"/>
    </source>
</evidence>
<dbReference type="RefSeq" id="WP_150093398.1">
    <property type="nucleotide sequence ID" value="NZ_VWSF01000037.1"/>
</dbReference>
<dbReference type="Proteomes" id="UP000323426">
    <property type="component" value="Unassembled WGS sequence"/>
</dbReference>
<evidence type="ECO:0008006" key="3">
    <source>
        <dbReference type="Google" id="ProtNLM"/>
    </source>
</evidence>
<gene>
    <name evidence="1" type="ORF">F0145_25395</name>
</gene>
<dbReference type="AlphaFoldDB" id="A0A5M6CY88"/>
<keyword evidence="2" id="KW-1185">Reference proteome</keyword>
<protein>
    <recommendedName>
        <fullName evidence="3">Flagellar FliJ protein</fullName>
    </recommendedName>
</protein>